<dbReference type="EMBL" id="CP012831">
    <property type="protein sequence ID" value="ALI06599.1"/>
    <property type="molecule type" value="Genomic_DNA"/>
</dbReference>
<reference evidence="3" key="1">
    <citation type="submission" date="2015-09" db="EMBL/GenBank/DDBJ databases">
        <title>Whole genome sequence of Pseudomonas fluorescens FW300-N2C3.</title>
        <authorList>
            <person name="Ray J."/>
            <person name="Melnyk R."/>
            <person name="Deutschbauer A."/>
        </authorList>
    </citation>
    <scope>NUCLEOTIDE SEQUENCE [LARGE SCALE GENOMIC DNA]</scope>
    <source>
        <strain evidence="3">FW300-N2C3</strain>
    </source>
</reference>
<proteinExistence type="predicted"/>
<feature type="compositionally biased region" description="Basic residues" evidence="1">
    <location>
        <begin position="78"/>
        <end position="87"/>
    </location>
</feature>
<dbReference type="Proteomes" id="UP000059425">
    <property type="component" value="Chromosome"/>
</dbReference>
<evidence type="ECO:0000313" key="2">
    <source>
        <dbReference type="EMBL" id="ALI06599.1"/>
    </source>
</evidence>
<gene>
    <name evidence="2" type="ORF">AO356_07215</name>
</gene>
<feature type="region of interest" description="Disordered" evidence="1">
    <location>
        <begin position="42"/>
        <end position="87"/>
    </location>
</feature>
<evidence type="ECO:0000256" key="1">
    <source>
        <dbReference type="SAM" id="MobiDB-lite"/>
    </source>
</evidence>
<name>A0A0N9W5Y6_PSEFL</name>
<accession>A0A0N9W5Y6</accession>
<organism evidence="2 3">
    <name type="scientific">Pseudomonas fluorescens</name>
    <dbReference type="NCBI Taxonomy" id="294"/>
    <lineage>
        <taxon>Bacteria</taxon>
        <taxon>Pseudomonadati</taxon>
        <taxon>Pseudomonadota</taxon>
        <taxon>Gammaproteobacteria</taxon>
        <taxon>Pseudomonadales</taxon>
        <taxon>Pseudomonadaceae</taxon>
        <taxon>Pseudomonas</taxon>
    </lineage>
</organism>
<protein>
    <submittedName>
        <fullName evidence="2">Uncharacterized protein</fullName>
    </submittedName>
</protein>
<sequence length="87" mass="9376">MRRRGKVRACVKDKTLAFMGGFAQLQLLYRYLKPMKSPVARELAPAGARSGPKSSGSIHLTQRGAGVGPAAQASGSKLPRHKGYMQH</sequence>
<dbReference type="AlphaFoldDB" id="A0A0N9W5Y6"/>
<evidence type="ECO:0000313" key="3">
    <source>
        <dbReference type="Proteomes" id="UP000059425"/>
    </source>
</evidence>
<reference evidence="2 3" key="2">
    <citation type="journal article" date="2018" name="Nature">
        <title>Mutant phenotypes for thousands of bacterial genes of unknown function.</title>
        <authorList>
            <person name="Price M.N."/>
            <person name="Wetmore K.M."/>
            <person name="Waters R.J."/>
            <person name="Callaghan M."/>
            <person name="Ray J."/>
            <person name="Liu H."/>
            <person name="Kuehl J.V."/>
            <person name="Melnyk R.A."/>
            <person name="Lamson J.S."/>
            <person name="Suh Y."/>
            <person name="Carlson H.K."/>
            <person name="Esquivel Z."/>
            <person name="Sadeeshkumar H."/>
            <person name="Chakraborty R."/>
            <person name="Zane G.M."/>
            <person name="Rubin B.E."/>
            <person name="Wall J.D."/>
            <person name="Visel A."/>
            <person name="Bristow J."/>
            <person name="Blow M.J."/>
            <person name="Arkin A.P."/>
            <person name="Deutschbauer A.M."/>
        </authorList>
    </citation>
    <scope>NUCLEOTIDE SEQUENCE [LARGE SCALE GENOMIC DNA]</scope>
    <source>
        <strain evidence="2 3">FW300-N2C3</strain>
    </source>
</reference>